<dbReference type="SUPFAM" id="SSF101697">
    <property type="entry name" value="Hypothetical protein YfhH"/>
    <property type="match status" value="1"/>
</dbReference>
<evidence type="ECO:0000313" key="2">
    <source>
        <dbReference type="Proteomes" id="UP000265816"/>
    </source>
</evidence>
<dbReference type="Gene3D" id="2.30.30.340">
    <property type="entry name" value="Hypothetical protein YfhH like domains"/>
    <property type="match status" value="1"/>
</dbReference>
<dbReference type="AlphaFoldDB" id="A0A398B359"/>
<comment type="caution">
    <text evidence="1">The sequence shown here is derived from an EMBL/GenBank/DDBJ whole genome shotgun (WGS) entry which is preliminary data.</text>
</comment>
<protein>
    <submittedName>
        <fullName evidence="1">DUF1811 family protein</fullName>
    </submittedName>
</protein>
<dbReference type="EMBL" id="QWVT01000021">
    <property type="protein sequence ID" value="RID84389.1"/>
    <property type="molecule type" value="Genomic_DNA"/>
</dbReference>
<sequence>MSQDKRYSRFTEYELQQEIASLREKARKAEQMGMLNELAVLERKAAMAKAYLLNPEDFLPGELYQVEGDHGAYFKINYINGVFAWGYRLNGNGKEEALPISLLKKLGLGQDGPGHLPQ</sequence>
<dbReference type="RefSeq" id="WP_119113250.1">
    <property type="nucleotide sequence ID" value="NZ_CBCSEO010000007.1"/>
</dbReference>
<proteinExistence type="predicted"/>
<organism evidence="1 2">
    <name type="scientific">Mesobacillus zeae</name>
    <dbReference type="NCBI Taxonomy" id="1917180"/>
    <lineage>
        <taxon>Bacteria</taxon>
        <taxon>Bacillati</taxon>
        <taxon>Bacillota</taxon>
        <taxon>Bacilli</taxon>
        <taxon>Bacillales</taxon>
        <taxon>Bacillaceae</taxon>
        <taxon>Mesobacillus</taxon>
    </lineage>
</organism>
<gene>
    <name evidence="1" type="ORF">D1970_12700</name>
</gene>
<keyword evidence="2" id="KW-1185">Reference proteome</keyword>
<dbReference type="Gene3D" id="1.10.287.880">
    <property type="entry name" value="Hypothetical protein YfhH domain"/>
    <property type="match status" value="1"/>
</dbReference>
<dbReference type="Pfam" id="PF08838">
    <property type="entry name" value="DUF1811"/>
    <property type="match status" value="1"/>
</dbReference>
<reference evidence="1 2" key="1">
    <citation type="submission" date="2018-08" db="EMBL/GenBank/DDBJ databases">
        <title>Bacillus jemisoniae sp. nov., Bacillus chryseoplanitiae sp. nov., Bacillus resnikiae sp. nov., and Bacillus frankliniae sp. nov., isolated from Viking spacecraft and associated surfaces.</title>
        <authorList>
            <person name="Seuylemezian A."/>
            <person name="Vaishampayan P."/>
        </authorList>
    </citation>
    <scope>NUCLEOTIDE SEQUENCE [LARGE SCALE GENOMIC DNA]</scope>
    <source>
        <strain evidence="1 2">JJ-247</strain>
    </source>
</reference>
<dbReference type="OrthoDB" id="2353288at2"/>
<dbReference type="Proteomes" id="UP000265816">
    <property type="component" value="Unassembled WGS sequence"/>
</dbReference>
<dbReference type="InterPro" id="IPR014938">
    <property type="entry name" value="YfhH-like"/>
</dbReference>
<name>A0A398B359_9BACI</name>
<accession>A0A398B359</accession>
<evidence type="ECO:0000313" key="1">
    <source>
        <dbReference type="EMBL" id="RID84389.1"/>
    </source>
</evidence>
<dbReference type="InterPro" id="IPR036289">
    <property type="entry name" value="YfhH"/>
</dbReference>